<dbReference type="PRINTS" id="PR00081">
    <property type="entry name" value="GDHRDH"/>
</dbReference>
<dbReference type="SUPFAM" id="SSF51735">
    <property type="entry name" value="NAD(P)-binding Rossmann-fold domains"/>
    <property type="match status" value="1"/>
</dbReference>
<dbReference type="EMBL" id="BNBC01000005">
    <property type="protein sequence ID" value="GHE62934.1"/>
    <property type="molecule type" value="Genomic_DNA"/>
</dbReference>
<dbReference type="PANTHER" id="PTHR12126">
    <property type="entry name" value="NADH-UBIQUINONE OXIDOREDUCTASE 39 KDA SUBUNIT-RELATED"/>
    <property type="match status" value="1"/>
</dbReference>
<dbReference type="PANTHER" id="PTHR12126:SF11">
    <property type="entry name" value="NADH DEHYDROGENASE [UBIQUINONE] 1 ALPHA SUBCOMPLEX SUBUNIT 9, MITOCHONDRIAL"/>
    <property type="match status" value="1"/>
</dbReference>
<proteinExistence type="predicted"/>
<dbReference type="InterPro" id="IPR036291">
    <property type="entry name" value="NAD(P)-bd_dom_sf"/>
</dbReference>
<evidence type="ECO:0000313" key="3">
    <source>
        <dbReference type="Proteomes" id="UP000641386"/>
    </source>
</evidence>
<name>A0A918ZPB3_9ACTN</name>
<accession>A0A918ZPB3</accession>
<dbReference type="Proteomes" id="UP000641386">
    <property type="component" value="Unassembled WGS sequence"/>
</dbReference>
<dbReference type="InterPro" id="IPR002347">
    <property type="entry name" value="SDR_fam"/>
</dbReference>
<dbReference type="AlphaFoldDB" id="A0A918ZPB3"/>
<reference evidence="2" key="2">
    <citation type="submission" date="2020-09" db="EMBL/GenBank/DDBJ databases">
        <authorList>
            <person name="Sun Q."/>
            <person name="Ohkuma M."/>
        </authorList>
    </citation>
    <scope>NUCLEOTIDE SEQUENCE</scope>
    <source>
        <strain evidence="2">JCM 3302</strain>
    </source>
</reference>
<feature type="domain" description="NAD(P)-binding" evidence="1">
    <location>
        <begin position="39"/>
        <end position="202"/>
    </location>
</feature>
<dbReference type="InterPro" id="IPR016040">
    <property type="entry name" value="NAD(P)-bd_dom"/>
</dbReference>
<protein>
    <submittedName>
        <fullName evidence="2">Nucleotide-diphosphate-sugar epimerase</fullName>
    </submittedName>
</protein>
<evidence type="ECO:0000259" key="1">
    <source>
        <dbReference type="Pfam" id="PF13460"/>
    </source>
</evidence>
<dbReference type="Gene3D" id="3.40.50.720">
    <property type="entry name" value="NAD(P)-binding Rossmann-like Domain"/>
    <property type="match status" value="1"/>
</dbReference>
<evidence type="ECO:0000313" key="2">
    <source>
        <dbReference type="EMBL" id="GHE62934.1"/>
    </source>
</evidence>
<sequence>MIPDKWEWLTRGVHLGAPMPECSERPEGLNSMTMILVTGGTGTLGRLVVERLRTDGHEVRVLSRHTEPYAVDLREGGSALDAAVAGVDTVVHCASSPRGGDEESAAHLIAAARRADVGHLVYISIVGVDRVPLGYYETKHAVEKLIEESGLGWTVLRTTQFHDLLATVFQALSKPPVMLLPAGVRDQPIEVAEVAARLAELATSAPAGRVPDMGGPEVRTFDSLARAYLKATARRRPVLTVPLAGRAYRGFREGGHLTPTRTVGKRTFEDFLATHFRGGGRRG</sequence>
<dbReference type="Pfam" id="PF13460">
    <property type="entry name" value="NAD_binding_10"/>
    <property type="match status" value="1"/>
</dbReference>
<keyword evidence="3" id="KW-1185">Reference proteome</keyword>
<comment type="caution">
    <text evidence="2">The sequence shown here is derived from an EMBL/GenBank/DDBJ whole genome shotgun (WGS) entry which is preliminary data.</text>
</comment>
<gene>
    <name evidence="2" type="ORF">GCM10014715_15410</name>
</gene>
<dbReference type="InterPro" id="IPR051207">
    <property type="entry name" value="ComplexI_NDUFA9_subunit"/>
</dbReference>
<reference evidence="2" key="1">
    <citation type="journal article" date="2014" name="Int. J. Syst. Evol. Microbiol.">
        <title>Complete genome sequence of Corynebacterium casei LMG S-19264T (=DSM 44701T), isolated from a smear-ripened cheese.</title>
        <authorList>
            <consortium name="US DOE Joint Genome Institute (JGI-PGF)"/>
            <person name="Walter F."/>
            <person name="Albersmeier A."/>
            <person name="Kalinowski J."/>
            <person name="Ruckert C."/>
        </authorList>
    </citation>
    <scope>NUCLEOTIDE SEQUENCE</scope>
    <source>
        <strain evidence="2">JCM 3302</strain>
    </source>
</reference>
<dbReference type="GO" id="GO:0044877">
    <property type="term" value="F:protein-containing complex binding"/>
    <property type="evidence" value="ECO:0007669"/>
    <property type="project" value="TreeGrafter"/>
</dbReference>
<organism evidence="2 3">
    <name type="scientific">Streptomyces spiralis</name>
    <dbReference type="NCBI Taxonomy" id="66376"/>
    <lineage>
        <taxon>Bacteria</taxon>
        <taxon>Bacillati</taxon>
        <taxon>Actinomycetota</taxon>
        <taxon>Actinomycetes</taxon>
        <taxon>Kitasatosporales</taxon>
        <taxon>Streptomycetaceae</taxon>
        <taxon>Streptomyces</taxon>
    </lineage>
</organism>